<reference evidence="2" key="1">
    <citation type="journal article" date="2019" name="Int. J. Syst. Evol. Microbiol.">
        <title>The Global Catalogue of Microorganisms (GCM) 10K type strain sequencing project: providing services to taxonomists for standard genome sequencing and annotation.</title>
        <authorList>
            <consortium name="The Broad Institute Genomics Platform"/>
            <consortium name="The Broad Institute Genome Sequencing Center for Infectious Disease"/>
            <person name="Wu L."/>
            <person name="Ma J."/>
        </authorList>
    </citation>
    <scope>NUCLEOTIDE SEQUENCE [LARGE SCALE GENOMIC DNA]</scope>
    <source>
        <strain evidence="2">KCTC 62164</strain>
    </source>
</reference>
<proteinExistence type="predicted"/>
<dbReference type="Gene3D" id="2.160.20.80">
    <property type="entry name" value="E3 ubiquitin-protein ligase SopA"/>
    <property type="match status" value="1"/>
</dbReference>
<evidence type="ECO:0000313" key="2">
    <source>
        <dbReference type="Proteomes" id="UP001595444"/>
    </source>
</evidence>
<name>A0ABV7D5X7_9PROT</name>
<organism evidence="1 2">
    <name type="scientific">Kordiimonas pumila</name>
    <dbReference type="NCBI Taxonomy" id="2161677"/>
    <lineage>
        <taxon>Bacteria</taxon>
        <taxon>Pseudomonadati</taxon>
        <taxon>Pseudomonadota</taxon>
        <taxon>Alphaproteobacteria</taxon>
        <taxon>Kordiimonadales</taxon>
        <taxon>Kordiimonadaceae</taxon>
        <taxon>Kordiimonas</taxon>
    </lineage>
</organism>
<dbReference type="RefSeq" id="WP_194213735.1">
    <property type="nucleotide sequence ID" value="NZ_CP061205.1"/>
</dbReference>
<comment type="caution">
    <text evidence="1">The sequence shown here is derived from an EMBL/GenBank/DDBJ whole genome shotgun (WGS) entry which is preliminary data.</text>
</comment>
<protein>
    <submittedName>
        <fullName evidence="1">Pentapeptide repeat-containing protein</fullName>
    </submittedName>
</protein>
<accession>A0ABV7D5X7</accession>
<dbReference type="Proteomes" id="UP001595444">
    <property type="component" value="Unassembled WGS sequence"/>
</dbReference>
<dbReference type="InterPro" id="IPR001646">
    <property type="entry name" value="5peptide_repeat"/>
</dbReference>
<evidence type="ECO:0000313" key="1">
    <source>
        <dbReference type="EMBL" id="MFC3052608.1"/>
    </source>
</evidence>
<sequence>MDLKTLTSMFPDHKLVMGEQFAQESISALKIKAILNWSDTIFVNCDFSETQFHLLMMTSAIFFKCDFSGAHFRACDIDGCEFISCNLTYTDIKGASVIDTSFTDCIIGGLIGPEDFSNCTFVYPRYSRTTQITSPIPYFIITTESDPLYVFKTETMWRIHRGTKHHNIDFSAMDEAPMLYRTAIAYAEIAIQEHLEILASSMAEYSNA</sequence>
<keyword evidence="2" id="KW-1185">Reference proteome</keyword>
<dbReference type="SUPFAM" id="SSF141571">
    <property type="entry name" value="Pentapeptide repeat-like"/>
    <property type="match status" value="1"/>
</dbReference>
<dbReference type="Pfam" id="PF00805">
    <property type="entry name" value="Pentapeptide"/>
    <property type="match status" value="1"/>
</dbReference>
<dbReference type="EMBL" id="JBHRSL010000010">
    <property type="protein sequence ID" value="MFC3052608.1"/>
    <property type="molecule type" value="Genomic_DNA"/>
</dbReference>
<gene>
    <name evidence="1" type="ORF">ACFOKA_11905</name>
</gene>